<feature type="transmembrane region" description="Helical" evidence="7">
    <location>
        <begin position="242"/>
        <end position="261"/>
    </location>
</feature>
<evidence type="ECO:0000256" key="3">
    <source>
        <dbReference type="ARBA" id="ARBA00022475"/>
    </source>
</evidence>
<keyword evidence="3" id="KW-1003">Cell membrane</keyword>
<dbReference type="OrthoDB" id="5393513at2"/>
<dbReference type="EMBL" id="AP018907">
    <property type="protein sequence ID" value="BBF94403.1"/>
    <property type="molecule type" value="Genomic_DNA"/>
</dbReference>
<dbReference type="PANTHER" id="PTHR30106:SF2">
    <property type="entry name" value="UPF0324 INNER MEMBRANE PROTEIN YEIH"/>
    <property type="match status" value="1"/>
</dbReference>
<evidence type="ECO:0000256" key="5">
    <source>
        <dbReference type="ARBA" id="ARBA00022989"/>
    </source>
</evidence>
<evidence type="ECO:0000256" key="2">
    <source>
        <dbReference type="ARBA" id="ARBA00007977"/>
    </source>
</evidence>
<dbReference type="AlphaFoldDB" id="A0A348G4C0"/>
<organism evidence="8 9">
    <name type="scientific">Blastochloris tepida</name>
    <dbReference type="NCBI Taxonomy" id="2233851"/>
    <lineage>
        <taxon>Bacteria</taxon>
        <taxon>Pseudomonadati</taxon>
        <taxon>Pseudomonadota</taxon>
        <taxon>Alphaproteobacteria</taxon>
        <taxon>Hyphomicrobiales</taxon>
        <taxon>Blastochloridaceae</taxon>
        <taxon>Blastochloris</taxon>
    </lineage>
</organism>
<sequence>MSLDKPAGGEGAATGPLGSAIALAPGLVLCAILAFVSVQIEPWGTKAMLALVGTPVTITAPVIALLIGMAFHPLVARPAFTPGMTFAIKKLLRWAIALFGLKIALSDIIGLGLGTAVMVIVSMAATLASGVALARLLGRSDSYGAIAGGATAVCGASAALATASVLPHYKGRESDMAFVAVTVNILATLAMVFYPPICAGLGFDERTIGIFLGATIHDVAQVVGAGYAVSDTAGNVATVVKLFRVFMLLPVVLLVGWWFAAEGGDVHKAKVPVPVFAIMFLVFVAINSVGILPVEIKSALVEASRWGLLIAIAALGFNTSLATILRIGPQHLLVVLGATLVIFVLPLVWLLILG</sequence>
<evidence type="ECO:0000313" key="9">
    <source>
        <dbReference type="Proteomes" id="UP000266934"/>
    </source>
</evidence>
<evidence type="ECO:0000313" key="8">
    <source>
        <dbReference type="EMBL" id="BBF94403.1"/>
    </source>
</evidence>
<feature type="transmembrane region" description="Helical" evidence="7">
    <location>
        <begin position="20"/>
        <end position="40"/>
    </location>
</feature>
<comment type="subcellular location">
    <subcellularLocation>
        <location evidence="1">Cell membrane</location>
        <topology evidence="1">Multi-pass membrane protein</topology>
    </subcellularLocation>
</comment>
<name>A0A348G4C0_9HYPH</name>
<keyword evidence="4 7" id="KW-0812">Transmembrane</keyword>
<evidence type="ECO:0000256" key="6">
    <source>
        <dbReference type="ARBA" id="ARBA00023136"/>
    </source>
</evidence>
<feature type="transmembrane region" description="Helical" evidence="7">
    <location>
        <begin position="91"/>
        <end position="109"/>
    </location>
</feature>
<feature type="transmembrane region" description="Helical" evidence="7">
    <location>
        <begin position="143"/>
        <end position="166"/>
    </location>
</feature>
<feature type="transmembrane region" description="Helical" evidence="7">
    <location>
        <begin position="47"/>
        <end position="71"/>
    </location>
</feature>
<gene>
    <name evidence="8" type="ORF">BLTE_30880</name>
</gene>
<feature type="transmembrane region" description="Helical" evidence="7">
    <location>
        <begin position="116"/>
        <end position="137"/>
    </location>
</feature>
<dbReference type="Proteomes" id="UP000266934">
    <property type="component" value="Chromosome"/>
</dbReference>
<accession>A0A348G4C0</accession>
<feature type="transmembrane region" description="Helical" evidence="7">
    <location>
        <begin position="178"/>
        <end position="197"/>
    </location>
</feature>
<proteinExistence type="inferred from homology"/>
<evidence type="ECO:0000256" key="4">
    <source>
        <dbReference type="ARBA" id="ARBA00022692"/>
    </source>
</evidence>
<evidence type="ECO:0000256" key="1">
    <source>
        <dbReference type="ARBA" id="ARBA00004651"/>
    </source>
</evidence>
<dbReference type="KEGG" id="blag:BLTE_30880"/>
<dbReference type="Pfam" id="PF03601">
    <property type="entry name" value="Cons_hypoth698"/>
    <property type="match status" value="1"/>
</dbReference>
<protein>
    <submittedName>
        <fullName evidence="8">Membrane protein</fullName>
    </submittedName>
</protein>
<keyword evidence="9" id="KW-1185">Reference proteome</keyword>
<feature type="transmembrane region" description="Helical" evidence="7">
    <location>
        <begin position="209"/>
        <end position="230"/>
    </location>
</feature>
<dbReference type="GO" id="GO:0005886">
    <property type="term" value="C:plasma membrane"/>
    <property type="evidence" value="ECO:0007669"/>
    <property type="project" value="UniProtKB-SubCell"/>
</dbReference>
<feature type="transmembrane region" description="Helical" evidence="7">
    <location>
        <begin position="306"/>
        <end position="325"/>
    </location>
</feature>
<evidence type="ECO:0000256" key="7">
    <source>
        <dbReference type="SAM" id="Phobius"/>
    </source>
</evidence>
<dbReference type="PANTHER" id="PTHR30106">
    <property type="entry name" value="INNER MEMBRANE PROTEIN YEIH-RELATED"/>
    <property type="match status" value="1"/>
</dbReference>
<reference evidence="8 9" key="1">
    <citation type="submission" date="2018-08" db="EMBL/GenBank/DDBJ databases">
        <title>Complete genome sequencing of Blastochloris tepida GI.</title>
        <authorList>
            <person name="Tsukatani Y."/>
            <person name="Mori H."/>
        </authorList>
    </citation>
    <scope>NUCLEOTIDE SEQUENCE [LARGE SCALE GENOMIC DNA]</scope>
    <source>
        <strain evidence="8 9">GI</strain>
    </source>
</reference>
<feature type="transmembrane region" description="Helical" evidence="7">
    <location>
        <begin position="273"/>
        <end position="294"/>
    </location>
</feature>
<keyword evidence="5 7" id="KW-1133">Transmembrane helix</keyword>
<dbReference type="RefSeq" id="WP_126401503.1">
    <property type="nucleotide sequence ID" value="NZ_AP018907.1"/>
</dbReference>
<feature type="transmembrane region" description="Helical" evidence="7">
    <location>
        <begin position="331"/>
        <end position="353"/>
    </location>
</feature>
<keyword evidence="6 7" id="KW-0472">Membrane</keyword>
<dbReference type="InterPro" id="IPR018383">
    <property type="entry name" value="UPF0324_pro"/>
</dbReference>
<comment type="similarity">
    <text evidence="2">Belongs to the UPF0324 family.</text>
</comment>